<organism evidence="2 3">
    <name type="scientific">Fusarium tricinctum</name>
    <dbReference type="NCBI Taxonomy" id="61284"/>
    <lineage>
        <taxon>Eukaryota</taxon>
        <taxon>Fungi</taxon>
        <taxon>Dikarya</taxon>
        <taxon>Ascomycota</taxon>
        <taxon>Pezizomycotina</taxon>
        <taxon>Sordariomycetes</taxon>
        <taxon>Hypocreomycetidae</taxon>
        <taxon>Hypocreales</taxon>
        <taxon>Nectriaceae</taxon>
        <taxon>Fusarium</taxon>
        <taxon>Fusarium tricinctum species complex</taxon>
    </lineage>
</organism>
<dbReference type="AlphaFoldDB" id="A0A8K0W8J3"/>
<gene>
    <name evidence="2" type="ORF">BKA59DRAFT_503192</name>
</gene>
<reference evidence="2" key="1">
    <citation type="journal article" date="2021" name="Nat. Commun.">
        <title>Genetic determinants of endophytism in the Arabidopsis root mycobiome.</title>
        <authorList>
            <person name="Mesny F."/>
            <person name="Miyauchi S."/>
            <person name="Thiergart T."/>
            <person name="Pickel B."/>
            <person name="Atanasova L."/>
            <person name="Karlsson M."/>
            <person name="Huettel B."/>
            <person name="Barry K.W."/>
            <person name="Haridas S."/>
            <person name="Chen C."/>
            <person name="Bauer D."/>
            <person name="Andreopoulos W."/>
            <person name="Pangilinan J."/>
            <person name="LaButti K."/>
            <person name="Riley R."/>
            <person name="Lipzen A."/>
            <person name="Clum A."/>
            <person name="Drula E."/>
            <person name="Henrissat B."/>
            <person name="Kohler A."/>
            <person name="Grigoriev I.V."/>
            <person name="Martin F.M."/>
            <person name="Hacquard S."/>
        </authorList>
    </citation>
    <scope>NUCLEOTIDE SEQUENCE</scope>
    <source>
        <strain evidence="2">MPI-SDFR-AT-0068</strain>
    </source>
</reference>
<dbReference type="Proteomes" id="UP000813427">
    <property type="component" value="Unassembled WGS sequence"/>
</dbReference>
<dbReference type="PANTHER" id="PTHR24148">
    <property type="entry name" value="ANKYRIN REPEAT DOMAIN-CONTAINING PROTEIN 39 HOMOLOG-RELATED"/>
    <property type="match status" value="1"/>
</dbReference>
<name>A0A8K0W8J3_9HYPO</name>
<dbReference type="Pfam" id="PF26639">
    <property type="entry name" value="Het-6_barrel"/>
    <property type="match status" value="1"/>
</dbReference>
<dbReference type="OrthoDB" id="4356994at2759"/>
<dbReference type="PANTHER" id="PTHR24148:SF82">
    <property type="entry name" value="HETEROKARYON INCOMPATIBILITY DOMAIN-CONTAINING PROTEIN"/>
    <property type="match status" value="1"/>
</dbReference>
<sequence>MHLLPGKRGEDIRMQISHILVEKPAKTAPKRLTLRQLKKTLPLNWEVVQTLEGRFIIHTWTHPDPNMDSASYELPPRQIPASSETVFEALSYVWGDQYCHATATIKDTAGKPIDGIKIGRNLATALEYLRYEQESRVLWVDAICINQDDEHEKSAQVLRMSSIYRDCSRVVIWLGLKEKDTEEAFSSLERVGRSVERTTNGFLMSSPDSKDDETTWYQYGVPAPFSDDVWLAIATLSERHWFHRVWTVQEAVVANRFSIVQSSNLTTTWSLFQRGAMGIKDKEYMPSLRIRLLMGHFGSVTTNPVGASLADIFTEYRLRRCSDLHDKVYGVLAVLPPSFVAAIKPYYEQPVEGLYKFTFLHNLRKIRRWEIRGYPRNPEHDGCPSWIPDLSWPHQINKIIRDKLASGCSSLHFEYEAPSLLKVVGIRFDTIKTVSKETYKFGDDGQTVLRTIRSWEPQGDLNKPYPGGKTFLDAFAATMIQECRKDRRHDETYMFEDIKSRFKTELLSIASDPISKLDSRELMHFLIWGRGQARTMMTTDRGSIGLGCTFARPGDVICVFLGCDFPVLLRPLENDTWKYVSDCYVWDLESSQGLLGPLPSPWELQLFYDPTDEARSYIRYFNTATSEMTEEDPRLGPLEGWQRIPRWDLGRDLNGDDPFVCDFFKNVEDGRIVDSDPRLEPEALRERGVPLETFVLC</sequence>
<accession>A0A8K0W8J3</accession>
<dbReference type="InterPro" id="IPR052895">
    <property type="entry name" value="HetReg/Transcr_Mod"/>
</dbReference>
<comment type="caution">
    <text evidence="2">The sequence shown here is derived from an EMBL/GenBank/DDBJ whole genome shotgun (WGS) entry which is preliminary data.</text>
</comment>
<evidence type="ECO:0000259" key="1">
    <source>
        <dbReference type="Pfam" id="PF06985"/>
    </source>
</evidence>
<protein>
    <submittedName>
        <fullName evidence="2">Heterokaryon incompatibility protein-domain-containing protein</fullName>
    </submittedName>
</protein>
<dbReference type="InterPro" id="IPR010730">
    <property type="entry name" value="HET"/>
</dbReference>
<evidence type="ECO:0000313" key="3">
    <source>
        <dbReference type="Proteomes" id="UP000813427"/>
    </source>
</evidence>
<dbReference type="EMBL" id="JAGPXF010000006">
    <property type="protein sequence ID" value="KAH7239238.1"/>
    <property type="molecule type" value="Genomic_DNA"/>
</dbReference>
<dbReference type="Pfam" id="PF06985">
    <property type="entry name" value="HET"/>
    <property type="match status" value="1"/>
</dbReference>
<evidence type="ECO:0000313" key="2">
    <source>
        <dbReference type="EMBL" id="KAH7239238.1"/>
    </source>
</evidence>
<keyword evidence="3" id="KW-1185">Reference proteome</keyword>
<feature type="domain" description="Heterokaryon incompatibility" evidence="1">
    <location>
        <begin position="87"/>
        <end position="250"/>
    </location>
</feature>
<proteinExistence type="predicted"/>